<name>A0A645G2L8_9ZZZZ</name>
<accession>A0A645G2L8</accession>
<comment type="caution">
    <text evidence="2">The sequence shown here is derived from an EMBL/GenBank/DDBJ whole genome shotgun (WGS) entry which is preliminary data.</text>
</comment>
<proteinExistence type="predicted"/>
<organism evidence="2">
    <name type="scientific">bioreactor metagenome</name>
    <dbReference type="NCBI Taxonomy" id="1076179"/>
    <lineage>
        <taxon>unclassified sequences</taxon>
        <taxon>metagenomes</taxon>
        <taxon>ecological metagenomes</taxon>
    </lineage>
</organism>
<reference evidence="2" key="1">
    <citation type="submission" date="2019-08" db="EMBL/GenBank/DDBJ databases">
        <authorList>
            <person name="Kucharzyk K."/>
            <person name="Murdoch R.W."/>
            <person name="Higgins S."/>
            <person name="Loffler F."/>
        </authorList>
    </citation>
    <scope>NUCLEOTIDE SEQUENCE</scope>
</reference>
<evidence type="ECO:0000313" key="2">
    <source>
        <dbReference type="EMBL" id="MPN18353.1"/>
    </source>
</evidence>
<sequence>MAHSELSEAERVPHFQIAPEAVESERVTPGFRIITDLQQLAGRALGAHVGIERRRPERGVQSVDPMPDRVAGERFDNLPMPFAPALDAVPDGQAVDVEPFDPGQLLRRQNQIHHRERE</sequence>
<gene>
    <name evidence="2" type="ORF">SDC9_165713</name>
</gene>
<feature type="region of interest" description="Disordered" evidence="1">
    <location>
        <begin position="93"/>
        <end position="118"/>
    </location>
</feature>
<dbReference type="EMBL" id="VSSQ01065667">
    <property type="protein sequence ID" value="MPN18353.1"/>
    <property type="molecule type" value="Genomic_DNA"/>
</dbReference>
<evidence type="ECO:0000256" key="1">
    <source>
        <dbReference type="SAM" id="MobiDB-lite"/>
    </source>
</evidence>
<dbReference type="AlphaFoldDB" id="A0A645G2L8"/>
<protein>
    <submittedName>
        <fullName evidence="2">Uncharacterized protein</fullName>
    </submittedName>
</protein>